<dbReference type="InterPro" id="IPR036291">
    <property type="entry name" value="NAD(P)-bd_dom_sf"/>
</dbReference>
<gene>
    <name evidence="4" type="ORF">FDT80_18355</name>
</gene>
<dbReference type="Pfam" id="PF00106">
    <property type="entry name" value="adh_short"/>
    <property type="match status" value="1"/>
</dbReference>
<evidence type="ECO:0000256" key="2">
    <source>
        <dbReference type="RuleBase" id="RU000363"/>
    </source>
</evidence>
<dbReference type="FunFam" id="3.40.50.720:FF:000084">
    <property type="entry name" value="Short-chain dehydrogenase reductase"/>
    <property type="match status" value="1"/>
</dbReference>
<dbReference type="InterPro" id="IPR057326">
    <property type="entry name" value="KR_dom"/>
</dbReference>
<comment type="caution">
    <text evidence="4">The sequence shown here is derived from an EMBL/GenBank/DDBJ whole genome shotgun (WGS) entry which is preliminary data.</text>
</comment>
<dbReference type="PROSITE" id="PS00061">
    <property type="entry name" value="ADH_SHORT"/>
    <property type="match status" value="1"/>
</dbReference>
<dbReference type="InterPro" id="IPR050259">
    <property type="entry name" value="SDR"/>
</dbReference>
<dbReference type="Gene3D" id="3.40.50.720">
    <property type="entry name" value="NAD(P)-binding Rossmann-like Domain"/>
    <property type="match status" value="1"/>
</dbReference>
<dbReference type="InterPro" id="IPR020904">
    <property type="entry name" value="Sc_DH/Rdtase_CS"/>
</dbReference>
<protein>
    <submittedName>
        <fullName evidence="4">SDR family oxidoreductase</fullName>
    </submittedName>
</protein>
<evidence type="ECO:0000313" key="5">
    <source>
        <dbReference type="Proteomes" id="UP000309550"/>
    </source>
</evidence>
<dbReference type="PRINTS" id="PR00080">
    <property type="entry name" value="SDRFAMILY"/>
</dbReference>
<dbReference type="Proteomes" id="UP000309550">
    <property type="component" value="Unassembled WGS sequence"/>
</dbReference>
<evidence type="ECO:0000259" key="3">
    <source>
        <dbReference type="SMART" id="SM00822"/>
    </source>
</evidence>
<name>A0A5S3P7Q7_9RHOB</name>
<dbReference type="SUPFAM" id="SSF51735">
    <property type="entry name" value="NAD(P)-binding Rossmann-fold domains"/>
    <property type="match status" value="1"/>
</dbReference>
<dbReference type="GO" id="GO:0032787">
    <property type="term" value="P:monocarboxylic acid metabolic process"/>
    <property type="evidence" value="ECO:0007669"/>
    <property type="project" value="UniProtKB-ARBA"/>
</dbReference>
<dbReference type="PANTHER" id="PTHR42879:SF2">
    <property type="entry name" value="3-OXOACYL-[ACYL-CARRIER-PROTEIN] REDUCTASE FABG"/>
    <property type="match status" value="1"/>
</dbReference>
<dbReference type="PRINTS" id="PR00081">
    <property type="entry name" value="GDHRDH"/>
</dbReference>
<evidence type="ECO:0000313" key="4">
    <source>
        <dbReference type="EMBL" id="TMM49305.1"/>
    </source>
</evidence>
<dbReference type="InterPro" id="IPR002347">
    <property type="entry name" value="SDR_fam"/>
</dbReference>
<keyword evidence="5" id="KW-1185">Reference proteome</keyword>
<dbReference type="OrthoDB" id="9804774at2"/>
<dbReference type="CDD" id="cd05233">
    <property type="entry name" value="SDR_c"/>
    <property type="match status" value="1"/>
</dbReference>
<dbReference type="AlphaFoldDB" id="A0A5S3P7Q7"/>
<sequence length="249" mass="25899">MRFDGQNALVTGGGTGVGAGIALALAEAGATVTITGRRLETLDDLAKRHDRIRAFAGDVTDRASCAAMIEAAGDPQIVVANAGTSKSVPFHKMQEDDLQNMLATNLFGVFNIYQAAIGPMKKTGKGRLLAVASTAGLKGYAYVSAYSAAKHAVIGLTRSLALELADTQITVNAVCPGFTETPMLRESVDNIMNKTGRSREEAERALTAGNPQKRFVQPDEVADAILWLAGSGASAITGQSISVSGGEVM</sequence>
<evidence type="ECO:0000256" key="1">
    <source>
        <dbReference type="ARBA" id="ARBA00006484"/>
    </source>
</evidence>
<comment type="similarity">
    <text evidence="1 2">Belongs to the short-chain dehydrogenases/reductases (SDR) family.</text>
</comment>
<dbReference type="RefSeq" id="WP_138663790.1">
    <property type="nucleotide sequence ID" value="NZ_VANS01000010.1"/>
</dbReference>
<organism evidence="4 5">
    <name type="scientific">Sulfitobacter sabulilitoris</name>
    <dbReference type="NCBI Taxonomy" id="2562655"/>
    <lineage>
        <taxon>Bacteria</taxon>
        <taxon>Pseudomonadati</taxon>
        <taxon>Pseudomonadota</taxon>
        <taxon>Alphaproteobacteria</taxon>
        <taxon>Rhodobacterales</taxon>
        <taxon>Roseobacteraceae</taxon>
        <taxon>Sulfitobacter</taxon>
    </lineage>
</organism>
<dbReference type="EMBL" id="VANS01000010">
    <property type="protein sequence ID" value="TMM49305.1"/>
    <property type="molecule type" value="Genomic_DNA"/>
</dbReference>
<dbReference type="SMART" id="SM00822">
    <property type="entry name" value="PKS_KR"/>
    <property type="match status" value="1"/>
</dbReference>
<reference evidence="4 5" key="1">
    <citation type="submission" date="2019-05" db="EMBL/GenBank/DDBJ databases">
        <title>Sulfitobacter sabulilitoris sp. nov., isolated from a marine sand.</title>
        <authorList>
            <person name="Yoon J.-H."/>
        </authorList>
    </citation>
    <scope>NUCLEOTIDE SEQUENCE [LARGE SCALE GENOMIC DNA]</scope>
    <source>
        <strain evidence="4 5">HSMS-29</strain>
    </source>
</reference>
<feature type="domain" description="Ketoreductase" evidence="3">
    <location>
        <begin position="6"/>
        <end position="168"/>
    </location>
</feature>
<accession>A0A5S3P7Q7</accession>
<dbReference type="PANTHER" id="PTHR42879">
    <property type="entry name" value="3-OXOACYL-(ACYL-CARRIER-PROTEIN) REDUCTASE"/>
    <property type="match status" value="1"/>
</dbReference>
<proteinExistence type="inferred from homology"/>